<dbReference type="Gene3D" id="3.90.25.10">
    <property type="entry name" value="UDP-galactose 4-epimerase, domain 1"/>
    <property type="match status" value="1"/>
</dbReference>
<keyword evidence="5" id="KW-1185">Reference proteome</keyword>
<dbReference type="EMBL" id="RDBF01000003">
    <property type="protein sequence ID" value="RLV56592.1"/>
    <property type="molecule type" value="Genomic_DNA"/>
</dbReference>
<evidence type="ECO:0000259" key="3">
    <source>
        <dbReference type="Pfam" id="PF01370"/>
    </source>
</evidence>
<dbReference type="PANTHER" id="PTHR43000">
    <property type="entry name" value="DTDP-D-GLUCOSE 4,6-DEHYDRATASE-RELATED"/>
    <property type="match status" value="1"/>
</dbReference>
<protein>
    <submittedName>
        <fullName evidence="4">NAD-dependent epimerase/dehydratase family protein</fullName>
    </submittedName>
</protein>
<accession>A0A3L8PRM4</accession>
<evidence type="ECO:0000256" key="2">
    <source>
        <dbReference type="SAM" id="MobiDB-lite"/>
    </source>
</evidence>
<feature type="domain" description="NAD-dependent epimerase/dehydratase" evidence="3">
    <location>
        <begin position="38"/>
        <end position="249"/>
    </location>
</feature>
<dbReference type="Pfam" id="PF01370">
    <property type="entry name" value="Epimerase"/>
    <property type="match status" value="1"/>
</dbReference>
<dbReference type="SUPFAM" id="SSF51735">
    <property type="entry name" value="NAD(P)-binding Rossmann-fold domains"/>
    <property type="match status" value="1"/>
</dbReference>
<proteinExistence type="inferred from homology"/>
<comment type="similarity">
    <text evidence="1">Belongs to the NAD(P)-dependent epimerase/dehydratase family.</text>
</comment>
<evidence type="ECO:0000313" key="5">
    <source>
        <dbReference type="Proteomes" id="UP000282515"/>
    </source>
</evidence>
<organism evidence="4 5">
    <name type="scientific">Aeromicrobium phragmitis</name>
    <dbReference type="NCBI Taxonomy" id="2478914"/>
    <lineage>
        <taxon>Bacteria</taxon>
        <taxon>Bacillati</taxon>
        <taxon>Actinomycetota</taxon>
        <taxon>Actinomycetes</taxon>
        <taxon>Propionibacteriales</taxon>
        <taxon>Nocardioidaceae</taxon>
        <taxon>Aeromicrobium</taxon>
    </lineage>
</organism>
<feature type="region of interest" description="Disordered" evidence="2">
    <location>
        <begin position="1"/>
        <end position="22"/>
    </location>
</feature>
<dbReference type="InterPro" id="IPR036291">
    <property type="entry name" value="NAD(P)-bd_dom_sf"/>
</dbReference>
<sequence>MSDLRQTPRSADRCTSSSRTPSSDFCAMASDSKATTWVIGASGLLGRAVVRSVDGSRLFASRPVRWDSDQAIEDLARNLDEFAREATGGWRIIWAAGTGVIGSGASHFEQDETTLKQFLSCLAEARLPENGGYFHASSASVYAGEAVRAPFSESSRVAPTSDYAYSKLRQEQLVAQLLGGRVRTVIGRISTLYGPGQNLSKSQGIIAKMCLNAVLRRPAQIYVPLDTLRDYLYVDDAAAAISATLQTVTRSTSDPLLMRVIADGRACSIGYLSRIVDKVSGRRGGIEYQPTFNASHARDLRMRSEYPADVVAWRRTPLSVGVARTYADILQRFTRGEFAALA</sequence>
<dbReference type="OrthoDB" id="7770745at2"/>
<evidence type="ECO:0000313" key="4">
    <source>
        <dbReference type="EMBL" id="RLV56592.1"/>
    </source>
</evidence>
<name>A0A3L8PRM4_9ACTN</name>
<dbReference type="Proteomes" id="UP000282515">
    <property type="component" value="Unassembled WGS sequence"/>
</dbReference>
<dbReference type="Gene3D" id="3.40.50.720">
    <property type="entry name" value="NAD(P)-binding Rossmann-like Domain"/>
    <property type="match status" value="1"/>
</dbReference>
<evidence type="ECO:0000256" key="1">
    <source>
        <dbReference type="ARBA" id="ARBA00007637"/>
    </source>
</evidence>
<reference evidence="4 5" key="1">
    <citation type="submission" date="2018-10" db="EMBL/GenBank/DDBJ databases">
        <title>Aeromicrobium sp. 9W16Y-2 whole genome shotgun sequence.</title>
        <authorList>
            <person name="Li F."/>
        </authorList>
    </citation>
    <scope>NUCLEOTIDE SEQUENCE [LARGE SCALE GENOMIC DNA]</scope>
    <source>
        <strain evidence="4 5">9W16Y-2</strain>
    </source>
</reference>
<dbReference type="AlphaFoldDB" id="A0A3L8PRM4"/>
<dbReference type="InterPro" id="IPR001509">
    <property type="entry name" value="Epimerase_deHydtase"/>
</dbReference>
<gene>
    <name evidence="4" type="ORF">D9V41_05840</name>
</gene>
<comment type="caution">
    <text evidence="4">The sequence shown here is derived from an EMBL/GenBank/DDBJ whole genome shotgun (WGS) entry which is preliminary data.</text>
</comment>